<dbReference type="CDD" id="cd03137">
    <property type="entry name" value="GATase1_AraC_1"/>
    <property type="match status" value="1"/>
</dbReference>
<name>A0ABN0ACW3_CORAM</name>
<dbReference type="EMBL" id="ADNS01000031">
    <property type="protein sequence ID" value="EFG80489.1"/>
    <property type="molecule type" value="Genomic_DNA"/>
</dbReference>
<dbReference type="SUPFAM" id="SSF46689">
    <property type="entry name" value="Homeodomain-like"/>
    <property type="match status" value="2"/>
</dbReference>
<dbReference type="InterPro" id="IPR009057">
    <property type="entry name" value="Homeodomain-like_sf"/>
</dbReference>
<evidence type="ECO:0000256" key="2">
    <source>
        <dbReference type="ARBA" id="ARBA00023163"/>
    </source>
</evidence>
<feature type="domain" description="HTH araC/xylS-type" evidence="3">
    <location>
        <begin position="234"/>
        <end position="331"/>
    </location>
</feature>
<protein>
    <submittedName>
        <fullName evidence="4">Transcriptional regulator, AraC family</fullName>
    </submittedName>
</protein>
<keyword evidence="2" id="KW-0804">Transcription</keyword>
<dbReference type="PANTHER" id="PTHR43130">
    <property type="entry name" value="ARAC-FAMILY TRANSCRIPTIONAL REGULATOR"/>
    <property type="match status" value="1"/>
</dbReference>
<keyword evidence="5" id="KW-1185">Reference proteome</keyword>
<dbReference type="InterPro" id="IPR002818">
    <property type="entry name" value="DJ-1/PfpI"/>
</dbReference>
<dbReference type="PANTHER" id="PTHR43130:SF3">
    <property type="entry name" value="HTH-TYPE TRANSCRIPTIONAL REGULATOR RV1931C"/>
    <property type="match status" value="1"/>
</dbReference>
<evidence type="ECO:0000256" key="1">
    <source>
        <dbReference type="ARBA" id="ARBA00023015"/>
    </source>
</evidence>
<proteinExistence type="predicted"/>
<dbReference type="PROSITE" id="PS01124">
    <property type="entry name" value="HTH_ARAC_FAMILY_2"/>
    <property type="match status" value="1"/>
</dbReference>
<sequence>MGHGSRLMRSTPWEKWHSAMTRKVGFLIFPGVTLMDVSGPAEVLSRAPGYDIVRFSPQGGTVETSSGFAIAETAQPSLVDAASLDTLIIPGADLLPDQPWPDGLLDTAQFLISNMPGTHRIASVCTGAFVLAELGLLDGRQATTHWRNTRELAKRYPKIKVDHDTLHVHDGRFITSAGITAGIDLALSLVEEDHGAATARTIAQDMVVFMQRPGGQSQFVSHDIPTTVNNSIVRKAMDIFNADPQGHHSLASLANSVAVSPRHLGRLFQQEMGMSPGRWIEKMRLYTAQELILEGYSITAAARHSGFGNDENLRRSFERRIHMSPTEYRARFGTTFPEN</sequence>
<dbReference type="InterPro" id="IPR029062">
    <property type="entry name" value="Class_I_gatase-like"/>
</dbReference>
<dbReference type="InterPro" id="IPR018060">
    <property type="entry name" value="HTH_AraC"/>
</dbReference>
<dbReference type="InterPro" id="IPR052158">
    <property type="entry name" value="INH-QAR"/>
</dbReference>
<keyword evidence="1" id="KW-0805">Transcription regulation</keyword>
<gene>
    <name evidence="4" type="ORF">HMPREF0281_02583</name>
</gene>
<dbReference type="Pfam" id="PF01965">
    <property type="entry name" value="DJ-1_PfpI"/>
    <property type="match status" value="1"/>
</dbReference>
<evidence type="ECO:0000259" key="3">
    <source>
        <dbReference type="PROSITE" id="PS01124"/>
    </source>
</evidence>
<dbReference type="Gene3D" id="1.10.10.60">
    <property type="entry name" value="Homeodomain-like"/>
    <property type="match status" value="1"/>
</dbReference>
<dbReference type="Proteomes" id="UP000006015">
    <property type="component" value="Unassembled WGS sequence"/>
</dbReference>
<dbReference type="SUPFAM" id="SSF52317">
    <property type="entry name" value="Class I glutamine amidotransferase-like"/>
    <property type="match status" value="1"/>
</dbReference>
<evidence type="ECO:0000313" key="5">
    <source>
        <dbReference type="Proteomes" id="UP000006015"/>
    </source>
</evidence>
<reference evidence="4 5" key="1">
    <citation type="submission" date="2010-04" db="EMBL/GenBank/DDBJ databases">
        <authorList>
            <person name="Weinstock G."/>
            <person name="Sodergren E."/>
            <person name="Clifton S."/>
            <person name="Fulton L."/>
            <person name="Fulton B."/>
            <person name="Courtney L."/>
            <person name="Fronick C."/>
            <person name="Harrison M."/>
            <person name="Strong C."/>
            <person name="Farmer C."/>
            <person name="Delahaunty K."/>
            <person name="Markovic C."/>
            <person name="Hall O."/>
            <person name="Minx P."/>
            <person name="Tomlinson C."/>
            <person name="Mitreva M."/>
            <person name="Hou S."/>
            <person name="Wollam A."/>
            <person name="Pepin K.H."/>
            <person name="Johnson M."/>
            <person name="Bhonagiri V."/>
            <person name="Zhang X."/>
            <person name="Suruliraj S."/>
            <person name="Warren W."/>
            <person name="Chinwalla A."/>
            <person name="Mardis E.R."/>
            <person name="Wilson R.K."/>
        </authorList>
    </citation>
    <scope>NUCLEOTIDE SEQUENCE [LARGE SCALE GENOMIC DNA]</scope>
    <source>
        <strain evidence="4 5">DSM 20306</strain>
    </source>
</reference>
<dbReference type="Pfam" id="PF12833">
    <property type="entry name" value="HTH_18"/>
    <property type="match status" value="1"/>
</dbReference>
<evidence type="ECO:0000313" key="4">
    <source>
        <dbReference type="EMBL" id="EFG80489.1"/>
    </source>
</evidence>
<accession>A0ABN0ACW3</accession>
<comment type="caution">
    <text evidence="4">The sequence shown here is derived from an EMBL/GenBank/DDBJ whole genome shotgun (WGS) entry which is preliminary data.</text>
</comment>
<dbReference type="SMART" id="SM00342">
    <property type="entry name" value="HTH_ARAC"/>
    <property type="match status" value="1"/>
</dbReference>
<organism evidence="4 5">
    <name type="scientific">Corynebacterium ammoniagenes DSM 20306</name>
    <dbReference type="NCBI Taxonomy" id="649754"/>
    <lineage>
        <taxon>Bacteria</taxon>
        <taxon>Bacillati</taxon>
        <taxon>Actinomycetota</taxon>
        <taxon>Actinomycetes</taxon>
        <taxon>Mycobacteriales</taxon>
        <taxon>Corynebacteriaceae</taxon>
        <taxon>Corynebacterium</taxon>
    </lineage>
</organism>
<dbReference type="Gene3D" id="3.40.50.880">
    <property type="match status" value="1"/>
</dbReference>